<dbReference type="InterPro" id="IPR002321">
    <property type="entry name" value="Cyt_c_II"/>
</dbReference>
<dbReference type="InterPro" id="IPR010980">
    <property type="entry name" value="Cyt_c/b562"/>
</dbReference>
<dbReference type="GO" id="GO:0020037">
    <property type="term" value="F:heme binding"/>
    <property type="evidence" value="ECO:0007669"/>
    <property type="project" value="InterPro"/>
</dbReference>
<dbReference type="GO" id="GO:0005506">
    <property type="term" value="F:iron ion binding"/>
    <property type="evidence" value="ECO:0007669"/>
    <property type="project" value="InterPro"/>
</dbReference>
<dbReference type="EMBL" id="FOYW01000001">
    <property type="protein sequence ID" value="SFR42187.1"/>
    <property type="molecule type" value="Genomic_DNA"/>
</dbReference>
<dbReference type="Pfam" id="PF01322">
    <property type="entry name" value="Cytochrom_C_2"/>
    <property type="match status" value="1"/>
</dbReference>
<gene>
    <name evidence="2" type="ORF">SAMN05216203_0158</name>
</gene>
<evidence type="ECO:0000256" key="1">
    <source>
        <dbReference type="SAM" id="SignalP"/>
    </source>
</evidence>
<proteinExistence type="predicted"/>
<evidence type="ECO:0000313" key="2">
    <source>
        <dbReference type="EMBL" id="SFR42187.1"/>
    </source>
</evidence>
<dbReference type="SUPFAM" id="SSF47175">
    <property type="entry name" value="Cytochromes"/>
    <property type="match status" value="1"/>
</dbReference>
<keyword evidence="3" id="KW-1185">Reference proteome</keyword>
<feature type="chain" id="PRO_5011791243" evidence="1">
    <location>
        <begin position="26"/>
        <end position="157"/>
    </location>
</feature>
<evidence type="ECO:0000313" key="3">
    <source>
        <dbReference type="Proteomes" id="UP000198644"/>
    </source>
</evidence>
<dbReference type="AlphaFoldDB" id="A0A1I6GJD8"/>
<name>A0A1I6GJD8_9GAMM</name>
<sequence length="157" mass="17611">MIAIIRKVLGSFSLCLALAISPLAAEPVTPDLTDKLRRLLQEEMRSIQGAMTSIHSAMVMGQHEAVAQSAQQIHDSFILKQSLTEQDRKDLVSAVPEGFIELDKEFHRLAASLAEAGRNRNTNEQHRIFGEMTGNCLECHSEYVSKRFPDVNYDKEQ</sequence>
<feature type="signal peptide" evidence="1">
    <location>
        <begin position="1"/>
        <end position="25"/>
    </location>
</feature>
<reference evidence="2 3" key="1">
    <citation type="submission" date="2016-10" db="EMBL/GenBank/DDBJ databases">
        <authorList>
            <person name="de Groot N.N."/>
        </authorList>
    </citation>
    <scope>NUCLEOTIDE SEQUENCE [LARGE SCALE GENOMIC DNA]</scope>
    <source>
        <strain evidence="2 3">CGMCC 1.9167</strain>
    </source>
</reference>
<accession>A0A1I6GJD8</accession>
<organism evidence="2 3">
    <name type="scientific">Marinobacter daqiaonensis</name>
    <dbReference type="NCBI Taxonomy" id="650891"/>
    <lineage>
        <taxon>Bacteria</taxon>
        <taxon>Pseudomonadati</taxon>
        <taxon>Pseudomonadota</taxon>
        <taxon>Gammaproteobacteria</taxon>
        <taxon>Pseudomonadales</taxon>
        <taxon>Marinobacteraceae</taxon>
        <taxon>Marinobacter</taxon>
    </lineage>
</organism>
<protein>
    <submittedName>
        <fullName evidence="2">Cytochrome C</fullName>
    </submittedName>
</protein>
<dbReference type="Gene3D" id="1.20.120.10">
    <property type="entry name" value="Cytochrome c/b562"/>
    <property type="match status" value="1"/>
</dbReference>
<dbReference type="Proteomes" id="UP000198644">
    <property type="component" value="Unassembled WGS sequence"/>
</dbReference>
<dbReference type="GO" id="GO:0009055">
    <property type="term" value="F:electron transfer activity"/>
    <property type="evidence" value="ECO:0007669"/>
    <property type="project" value="InterPro"/>
</dbReference>
<keyword evidence="1" id="KW-0732">Signal</keyword>
<dbReference type="GO" id="GO:0022900">
    <property type="term" value="P:electron transport chain"/>
    <property type="evidence" value="ECO:0007669"/>
    <property type="project" value="InterPro"/>
</dbReference>
<dbReference type="RefSeq" id="WP_167812662.1">
    <property type="nucleotide sequence ID" value="NZ_JAAFYR010000002.1"/>
</dbReference>